<keyword evidence="2" id="KW-0812">Transmembrane</keyword>
<dbReference type="PANTHER" id="PTHR13018">
    <property type="entry name" value="PROBABLE MEMBRANE PROTEIN DUF221-RELATED"/>
    <property type="match status" value="1"/>
</dbReference>
<keyword evidence="5" id="KW-1185">Reference proteome</keyword>
<dbReference type="GO" id="GO:0005886">
    <property type="term" value="C:plasma membrane"/>
    <property type="evidence" value="ECO:0007669"/>
    <property type="project" value="TreeGrafter"/>
</dbReference>
<dbReference type="InterPro" id="IPR027815">
    <property type="entry name" value="CSC1/OSCA1-like_cyt"/>
</dbReference>
<feature type="domain" description="CSC1/OSCA1-like cytosolic" evidence="3">
    <location>
        <begin position="443"/>
        <end position="609"/>
    </location>
</feature>
<evidence type="ECO:0000259" key="3">
    <source>
        <dbReference type="Pfam" id="PF14703"/>
    </source>
</evidence>
<dbReference type="GO" id="GO:0003676">
    <property type="term" value="F:nucleic acid binding"/>
    <property type="evidence" value="ECO:0007669"/>
    <property type="project" value="InterPro"/>
</dbReference>
<feature type="transmembrane region" description="Helical" evidence="2">
    <location>
        <begin position="1154"/>
        <end position="1171"/>
    </location>
</feature>
<feature type="transmembrane region" description="Helical" evidence="2">
    <location>
        <begin position="930"/>
        <end position="954"/>
    </location>
</feature>
<reference evidence="5" key="1">
    <citation type="journal article" date="2023" name="Commun. Biol.">
        <title>Genome analysis of Parmales, the sister group of diatoms, reveals the evolutionary specialization of diatoms from phago-mixotrophs to photoautotrophs.</title>
        <authorList>
            <person name="Ban H."/>
            <person name="Sato S."/>
            <person name="Yoshikawa S."/>
            <person name="Yamada K."/>
            <person name="Nakamura Y."/>
            <person name="Ichinomiya M."/>
            <person name="Sato N."/>
            <person name="Blanc-Mathieu R."/>
            <person name="Endo H."/>
            <person name="Kuwata A."/>
            <person name="Ogata H."/>
        </authorList>
    </citation>
    <scope>NUCLEOTIDE SEQUENCE [LARGE SCALE GENOMIC DNA]</scope>
    <source>
        <strain evidence="5">NIES 3700</strain>
    </source>
</reference>
<dbReference type="OrthoDB" id="192629at2759"/>
<dbReference type="Proteomes" id="UP001165122">
    <property type="component" value="Unassembled WGS sequence"/>
</dbReference>
<feature type="transmembrane region" description="Helical" evidence="2">
    <location>
        <begin position="1091"/>
        <end position="1114"/>
    </location>
</feature>
<evidence type="ECO:0000313" key="5">
    <source>
        <dbReference type="Proteomes" id="UP001165122"/>
    </source>
</evidence>
<evidence type="ECO:0000256" key="2">
    <source>
        <dbReference type="SAM" id="Phobius"/>
    </source>
</evidence>
<dbReference type="EMBL" id="BRXW01000491">
    <property type="protein sequence ID" value="GMH59687.1"/>
    <property type="molecule type" value="Genomic_DNA"/>
</dbReference>
<organism evidence="4 5">
    <name type="scientific">Triparma laevis f. longispina</name>
    <dbReference type="NCBI Taxonomy" id="1714387"/>
    <lineage>
        <taxon>Eukaryota</taxon>
        <taxon>Sar</taxon>
        <taxon>Stramenopiles</taxon>
        <taxon>Ochrophyta</taxon>
        <taxon>Bolidophyceae</taxon>
        <taxon>Parmales</taxon>
        <taxon>Triparmaceae</taxon>
        <taxon>Triparma</taxon>
    </lineage>
</organism>
<keyword evidence="2" id="KW-1133">Transmembrane helix</keyword>
<name>A0A9W7DYD6_9STRA</name>
<feature type="transmembrane region" description="Helical" evidence="2">
    <location>
        <begin position="888"/>
        <end position="909"/>
    </location>
</feature>
<gene>
    <name evidence="4" type="ORF">TrLO_g6438</name>
</gene>
<evidence type="ECO:0000313" key="4">
    <source>
        <dbReference type="EMBL" id="GMH59687.1"/>
    </source>
</evidence>
<dbReference type="PANTHER" id="PTHR13018:SF83">
    <property type="entry name" value="RRM DOMAIN-CONTAINING PROTEIN"/>
    <property type="match status" value="1"/>
</dbReference>
<protein>
    <recommendedName>
        <fullName evidence="3">CSC1/OSCA1-like cytosolic domain-containing protein</fullName>
    </recommendedName>
</protein>
<accession>A0A9W7DYD6</accession>
<evidence type="ECO:0000256" key="1">
    <source>
        <dbReference type="SAM" id="MobiDB-lite"/>
    </source>
</evidence>
<dbReference type="SUPFAM" id="SSF54928">
    <property type="entry name" value="RNA-binding domain, RBD"/>
    <property type="match status" value="1"/>
</dbReference>
<dbReference type="InterPro" id="IPR035979">
    <property type="entry name" value="RBD_domain_sf"/>
</dbReference>
<dbReference type="GO" id="GO:0005227">
    <property type="term" value="F:calcium-activated cation channel activity"/>
    <property type="evidence" value="ECO:0007669"/>
    <property type="project" value="InterPro"/>
</dbReference>
<feature type="region of interest" description="Disordered" evidence="1">
    <location>
        <begin position="1325"/>
        <end position="1347"/>
    </location>
</feature>
<feature type="transmembrane region" description="Helical" evidence="2">
    <location>
        <begin position="974"/>
        <end position="1006"/>
    </location>
</feature>
<feature type="transmembrane region" description="Helical" evidence="2">
    <location>
        <begin position="1047"/>
        <end position="1071"/>
    </location>
</feature>
<feature type="transmembrane region" description="Helical" evidence="2">
    <location>
        <begin position="1177"/>
        <end position="1198"/>
    </location>
</feature>
<proteinExistence type="predicted"/>
<feature type="transmembrane region" description="Helical" evidence="2">
    <location>
        <begin position="82"/>
        <end position="103"/>
    </location>
</feature>
<feature type="compositionally biased region" description="Gly residues" evidence="1">
    <location>
        <begin position="1325"/>
        <end position="1336"/>
    </location>
</feature>
<dbReference type="InterPro" id="IPR045122">
    <property type="entry name" value="Csc1-like"/>
</dbReference>
<sequence>MSKEDATLDAEAVDEDAAVAAEGLGVNFRDSSWKQPTAEAAKSHGRSSIYENGKASVCSTGPKQLGGLGEGISLYFYILKYLSVYFFIASIIAVPHLVISFGGNAITDNNIGTASPLVKFSAINHADAALLTKYEDEDNSNKAAMYAVDDDSLTNVKFCKSTYYGFQSYTCEDLKMYVVDGFMTPLTISDPRQEGSDKTVEFTLAVLDCDLGCDCGFDLSEQQTNDLSQFTSNSGDISTCEEYYEEEKEALISNSYDEEPSSPPGLTINGDQYCQGARCGDWALWYGQTWMDNLDEMQDCDCYMALMKCGAYNPSAENLNLAPILNQTITRNDASTLIGLCDVLYSLLFILMWKMMSRKVAVVIRQTDDDNVTAGDYTVCVTGLPTDATEEEIRKHFSDLYDLSKPDWDFKGYLCGLWGKKKPKMPEDCLGYDMMPMVCEPVESVELHGKQNYIGSWVADVNIARPNGKLIRRCQALKKYSVKLLEARAQVKKHSPGTPLKGGSKPGRLKKAETKLKLLEDKIAKIHKNLQGSAKSFAKIDNECMAAFVTFENEDSFIRCLDDFGRYSKRGLNPFTWLIPPQPDKIKFKGHYFLEVDVSPEPSNILWENLETTFFAGLIRKTITATVTITMLLVSLALVIIVKQVKEDVEKAVPDLGKCTAGLPAVFGEGGDEAAGVSYFWQEDFDQYCPEGKVFITVEGFQDIDTDSSAEEVEAFVAEYENTCQDPCIPDTTDKVTCVGYTGNEDNEDTEYSRIRSVGAFEDGSNKGYDYVSFENCPTDDVDACASVDSNFEGWKDLSETNNPDAEFLWDDPSSLACVEDLDPSFDASSENQKNRKNCVQFQRQTMKGCFCLNAMLESIEEFGIMDGAQKLVEDYGDICGTFAKQYLLAQTLVVGSAAMVSVINVFLTTTIKGMATFEQHKSLSAQTKAISSQIAITMFVNTALIIMIVHAAIEFEPLNALGMLSGSAEDFNFNWYMNVGSAIILTMAINSITVHIAPLLAYFIITPVKRCFASASATQRSFNKKFEGPEFAISTRFPMVLNTLSVTLVFSSALPILLPIAFVACQLFYHVDKLLLLRFFKAPPAYDAKLASGTVKLLPFVMIVHLAFAVWVYSNDETFQSECIPNVDDLYEYIQQGSEFDTMNVIPRLLKRNVFPVFLIFLMLIALVVYETFGSWIVRAILNGTLGTVFNVILFPLKKFYKCCCGDKVPIDKEFNPPFTKDFVRGYTKGTKAPNLSSAAGWVLSKDDGGLKVHTKTWITDDEKNGVSRSAGEPKKTWEAIRDSQVHTYNIRHNPAYTDAMIAKDELTAALGIGGGGTRNEGLGLEGGGVSGGGTPSKSSSVVPVA</sequence>
<keyword evidence="2" id="KW-0472">Membrane</keyword>
<comment type="caution">
    <text evidence="4">The sequence shown here is derived from an EMBL/GenBank/DDBJ whole genome shotgun (WGS) entry which is preliminary data.</text>
</comment>
<dbReference type="Pfam" id="PF14703">
    <property type="entry name" value="PHM7_cyt"/>
    <property type="match status" value="1"/>
</dbReference>
<feature type="compositionally biased region" description="Polar residues" evidence="1">
    <location>
        <begin position="1337"/>
        <end position="1347"/>
    </location>
</feature>